<evidence type="ECO:0000313" key="4">
    <source>
        <dbReference type="EMBL" id="OGD56351.1"/>
    </source>
</evidence>
<accession>A0A1F5DMU2</accession>
<dbReference type="EMBL" id="MEZT01000022">
    <property type="protein sequence ID" value="OGD56351.1"/>
    <property type="molecule type" value="Genomic_DNA"/>
</dbReference>
<evidence type="ECO:0000256" key="2">
    <source>
        <dbReference type="SAM" id="Phobius"/>
    </source>
</evidence>
<evidence type="ECO:0000256" key="3">
    <source>
        <dbReference type="SAM" id="SignalP"/>
    </source>
</evidence>
<comment type="caution">
    <text evidence="4">The sequence shown here is derived from an EMBL/GenBank/DDBJ whole genome shotgun (WGS) entry which is preliminary data.</text>
</comment>
<keyword evidence="2" id="KW-1133">Transmembrane helix</keyword>
<proteinExistence type="predicted"/>
<evidence type="ECO:0000256" key="1">
    <source>
        <dbReference type="SAM" id="MobiDB-lite"/>
    </source>
</evidence>
<keyword evidence="2" id="KW-0472">Membrane</keyword>
<evidence type="ECO:0000313" key="5">
    <source>
        <dbReference type="Proteomes" id="UP000178764"/>
    </source>
</evidence>
<dbReference type="AlphaFoldDB" id="A0A1F5DMU2"/>
<gene>
    <name evidence="4" type="ORF">A2V71_01390</name>
</gene>
<feature type="chain" id="PRO_5009518268" description="DUF916 domain-containing protein" evidence="3">
    <location>
        <begin position="24"/>
        <end position="322"/>
    </location>
</feature>
<keyword evidence="3" id="KW-0732">Signal</keyword>
<feature type="transmembrane region" description="Helical" evidence="2">
    <location>
        <begin position="272"/>
        <end position="295"/>
    </location>
</feature>
<evidence type="ECO:0008006" key="6">
    <source>
        <dbReference type="Google" id="ProtNLM"/>
    </source>
</evidence>
<sequence length="322" mass="36049">MLKKIFIVGILFALVTPFYNARAQEGAQGLTISPPISEIDLTPGKVYDGIIKVNNPTKEVVEVYPIARNFSASGETGVPTIESPGEDATYGLASWISFSQSKIALTPEQDIEFKYRITVPTDAEPGGHYGSVLFASQPPKPDEKATQVALASMIGSLILAKVPGNIIEKADVKEFTTNRWLYFKPPVNFTLRITNSGNIHFKPQGEIVISNWGKKKGTLDINSKKGNILPNTTRKFENLTYSQSKWAFGKFTAKLSSTYGENNQPLTDQITFWIIPWWLIVIKVIILATIIWLIIRKIKKNRRKKKSSQKSEPPQRKRVILQ</sequence>
<feature type="region of interest" description="Disordered" evidence="1">
    <location>
        <begin position="303"/>
        <end position="322"/>
    </location>
</feature>
<name>A0A1F5DMU2_9BACT</name>
<feature type="signal peptide" evidence="3">
    <location>
        <begin position="1"/>
        <end position="23"/>
    </location>
</feature>
<organism evidence="4 5">
    <name type="scientific">Candidatus Berkelbacteria bacterium RBG_13_40_8</name>
    <dbReference type="NCBI Taxonomy" id="1797467"/>
    <lineage>
        <taxon>Bacteria</taxon>
        <taxon>Candidatus Berkelbacteria</taxon>
    </lineage>
</organism>
<protein>
    <recommendedName>
        <fullName evidence="6">DUF916 domain-containing protein</fullName>
    </recommendedName>
</protein>
<reference evidence="4 5" key="1">
    <citation type="journal article" date="2016" name="Nat. Commun.">
        <title>Thousands of microbial genomes shed light on interconnected biogeochemical processes in an aquifer system.</title>
        <authorList>
            <person name="Anantharaman K."/>
            <person name="Brown C.T."/>
            <person name="Hug L.A."/>
            <person name="Sharon I."/>
            <person name="Castelle C.J."/>
            <person name="Probst A.J."/>
            <person name="Thomas B.C."/>
            <person name="Singh A."/>
            <person name="Wilkins M.J."/>
            <person name="Karaoz U."/>
            <person name="Brodie E.L."/>
            <person name="Williams K.H."/>
            <person name="Hubbard S.S."/>
            <person name="Banfield J.F."/>
        </authorList>
    </citation>
    <scope>NUCLEOTIDE SEQUENCE [LARGE SCALE GENOMIC DNA]</scope>
</reference>
<dbReference type="Proteomes" id="UP000178764">
    <property type="component" value="Unassembled WGS sequence"/>
</dbReference>
<keyword evidence="2" id="KW-0812">Transmembrane</keyword>